<dbReference type="GO" id="GO:0016787">
    <property type="term" value="F:hydrolase activity"/>
    <property type="evidence" value="ECO:0007669"/>
    <property type="project" value="UniProtKB-KW"/>
</dbReference>
<dbReference type="Pfam" id="PF00857">
    <property type="entry name" value="Isochorismatase"/>
    <property type="match status" value="1"/>
</dbReference>
<dbReference type="InterPro" id="IPR000868">
    <property type="entry name" value="Isochorismatase-like_dom"/>
</dbReference>
<evidence type="ECO:0000259" key="2">
    <source>
        <dbReference type="Pfam" id="PF00857"/>
    </source>
</evidence>
<keyword evidence="1" id="KW-0378">Hydrolase</keyword>
<feature type="domain" description="Isochorismatase-like" evidence="2">
    <location>
        <begin position="45"/>
        <end position="219"/>
    </location>
</feature>
<sequence>MVILTLAVYRMGSPLNDATEAHIMTDIYEAKGYGELTIGFGTKLAILVVDFQRGFVDPSFQLGGGPMMEGAISRTAELLSVARQHRVPVANCYVAYPSAAAAPHWKIKGVAQEFRRDSQEAALDPRIVDFDYDYVFEKSGASAFFQTPLAAYFVKHGVDTVAITGCVTSGCIRASAVDSFQYGFRTMLVEDCSSDNDPQPHLDTLRDVGRRYADIVKAQEVIAQIKSQVRAGV</sequence>
<dbReference type="AlphaFoldDB" id="W4LMB9"/>
<dbReference type="SUPFAM" id="SSF52499">
    <property type="entry name" value="Isochorismatase-like hydrolases"/>
    <property type="match status" value="1"/>
</dbReference>
<dbReference type="HOGENOM" id="CLU_068979_7_1_7"/>
<dbReference type="InterPro" id="IPR036380">
    <property type="entry name" value="Isochorismatase-like_sf"/>
</dbReference>
<dbReference type="InterPro" id="IPR050272">
    <property type="entry name" value="Isochorismatase-like_hydrls"/>
</dbReference>
<evidence type="ECO:0000313" key="4">
    <source>
        <dbReference type="Proteomes" id="UP000019141"/>
    </source>
</evidence>
<evidence type="ECO:0000256" key="1">
    <source>
        <dbReference type="ARBA" id="ARBA00022801"/>
    </source>
</evidence>
<comment type="caution">
    <text evidence="3">The sequence shown here is derived from an EMBL/GenBank/DDBJ whole genome shotgun (WGS) entry which is preliminary data.</text>
</comment>
<accession>W4LMB9</accession>
<dbReference type="Proteomes" id="UP000019141">
    <property type="component" value="Unassembled WGS sequence"/>
</dbReference>
<gene>
    <name evidence="3" type="ORF">ETSY1_15715</name>
</gene>
<dbReference type="Gene3D" id="3.40.50.850">
    <property type="entry name" value="Isochorismatase-like"/>
    <property type="match status" value="1"/>
</dbReference>
<organism evidence="3 4">
    <name type="scientific">Entotheonella factor</name>
    <dbReference type="NCBI Taxonomy" id="1429438"/>
    <lineage>
        <taxon>Bacteria</taxon>
        <taxon>Pseudomonadati</taxon>
        <taxon>Nitrospinota/Tectimicrobiota group</taxon>
        <taxon>Candidatus Tectimicrobiota</taxon>
        <taxon>Candidatus Entotheonellia</taxon>
        <taxon>Candidatus Entotheonellales</taxon>
        <taxon>Candidatus Entotheonellaceae</taxon>
        <taxon>Candidatus Entotheonella</taxon>
    </lineage>
</organism>
<proteinExistence type="predicted"/>
<reference evidence="3 4" key="1">
    <citation type="journal article" date="2014" name="Nature">
        <title>An environmental bacterial taxon with a large and distinct metabolic repertoire.</title>
        <authorList>
            <person name="Wilson M.C."/>
            <person name="Mori T."/>
            <person name="Ruckert C."/>
            <person name="Uria A.R."/>
            <person name="Helf M.J."/>
            <person name="Takada K."/>
            <person name="Gernert C."/>
            <person name="Steffens U.A."/>
            <person name="Heycke N."/>
            <person name="Schmitt S."/>
            <person name="Rinke C."/>
            <person name="Helfrich E.J."/>
            <person name="Brachmann A.O."/>
            <person name="Gurgui C."/>
            <person name="Wakimoto T."/>
            <person name="Kracht M."/>
            <person name="Crusemann M."/>
            <person name="Hentschel U."/>
            <person name="Abe I."/>
            <person name="Matsunaga S."/>
            <person name="Kalinowski J."/>
            <person name="Takeyama H."/>
            <person name="Piel J."/>
        </authorList>
    </citation>
    <scope>NUCLEOTIDE SEQUENCE [LARGE SCALE GENOMIC DNA]</scope>
    <source>
        <strain evidence="4">TSY1</strain>
    </source>
</reference>
<dbReference type="EMBL" id="AZHW01000468">
    <property type="protein sequence ID" value="ETW99248.1"/>
    <property type="molecule type" value="Genomic_DNA"/>
</dbReference>
<dbReference type="PANTHER" id="PTHR43540">
    <property type="entry name" value="PEROXYUREIDOACRYLATE/UREIDOACRYLATE AMIDOHYDROLASE-RELATED"/>
    <property type="match status" value="1"/>
</dbReference>
<name>W4LMB9_ENTF1</name>
<keyword evidence="4" id="KW-1185">Reference proteome</keyword>
<evidence type="ECO:0000313" key="3">
    <source>
        <dbReference type="EMBL" id="ETW99248.1"/>
    </source>
</evidence>
<protein>
    <recommendedName>
        <fullName evidence="2">Isochorismatase-like domain-containing protein</fullName>
    </recommendedName>
</protein>